<dbReference type="Proteomes" id="UP001152795">
    <property type="component" value="Unassembled WGS sequence"/>
</dbReference>
<dbReference type="AlphaFoldDB" id="A0A6S7FFB8"/>
<dbReference type="EMBL" id="CACRXK020000005">
    <property type="protein sequence ID" value="CAB3976632.1"/>
    <property type="molecule type" value="Genomic_DNA"/>
</dbReference>
<dbReference type="Gene3D" id="1.10.287.1490">
    <property type="match status" value="1"/>
</dbReference>
<comment type="caution">
    <text evidence="1">The sequence shown here is derived from an EMBL/GenBank/DDBJ whole genome shotgun (WGS) entry which is preliminary data.</text>
</comment>
<evidence type="ECO:0000313" key="2">
    <source>
        <dbReference type="Proteomes" id="UP001152795"/>
    </source>
</evidence>
<gene>
    <name evidence="1" type="ORF">PACLA_8A025793</name>
</gene>
<dbReference type="OrthoDB" id="6413631at2759"/>
<protein>
    <submittedName>
        <fullName evidence="1">Uncharacterized protein</fullName>
    </submittedName>
</protein>
<reference evidence="1" key="1">
    <citation type="submission" date="2020-04" db="EMBL/GenBank/DDBJ databases">
        <authorList>
            <person name="Alioto T."/>
            <person name="Alioto T."/>
            <person name="Gomez Garrido J."/>
        </authorList>
    </citation>
    <scope>NUCLEOTIDE SEQUENCE</scope>
    <source>
        <strain evidence="1">A484AB</strain>
    </source>
</reference>
<evidence type="ECO:0000313" key="1">
    <source>
        <dbReference type="EMBL" id="CAB3976632.1"/>
    </source>
</evidence>
<keyword evidence="2" id="KW-1185">Reference proteome</keyword>
<name>A0A6S7FFB8_PARCT</name>
<accession>A0A6S7FFB8</accession>
<proteinExistence type="predicted"/>
<organism evidence="1 2">
    <name type="scientific">Paramuricea clavata</name>
    <name type="common">Red gorgonian</name>
    <name type="synonym">Violescent sea-whip</name>
    <dbReference type="NCBI Taxonomy" id="317549"/>
    <lineage>
        <taxon>Eukaryota</taxon>
        <taxon>Metazoa</taxon>
        <taxon>Cnidaria</taxon>
        <taxon>Anthozoa</taxon>
        <taxon>Octocorallia</taxon>
        <taxon>Malacalcyonacea</taxon>
        <taxon>Plexauridae</taxon>
        <taxon>Paramuricea</taxon>
    </lineage>
</organism>
<sequence>MAVPTNAIKEANEQISLMHSKMQEMEQEIKDLNKKLAASDAEDGKIQIQQVVNKKDTEIQGLRAELRTANERISTLEQDMLDNEVQMEKLQSKSKILDEIIGFRGSLEGLLSYFKIVQEMDINRNDVNGNLRETEITDGYQSDDEHISKTSVVVNGRPDDTATTELVDHV</sequence>